<feature type="compositionally biased region" description="Low complexity" evidence="2">
    <location>
        <begin position="27"/>
        <end position="52"/>
    </location>
</feature>
<sequence length="417" mass="44479">MKKAFEQNVSRAKPRLRLGALTGLIDPAAEPAPEEPSQATAEAPPAPAAEAPDLSAEVRARIERSRTPRPTAAEAMDAALRTPAEPAHAESAHSVAHAAPVTYASPAPAPEALHEEAAPAAPVTFAAPPTALHLDGLAAAHTPEAHPMTQASAHVAPSVVTTHVAAPVVTAAVAEPVARVEAPPAEVEVQTPASPREEAHDSAARRERLKARLKAVRENPRPEPLPATVAEAGQRAVERITHLQAELVKVKALNLSLTQELEVSRRQAEKATEEARLRMDEARRLSSEMEGRVKLLADLERELSALEGERDEALLSLQETRQALQAAAREREALVDEVARGKQALVDSLAEEERLAGELEAAKDESASLHRTVEALQGERDVLAQQVASLTAERAELLEARKALESVHRALSQATVR</sequence>
<feature type="coiled-coil region" evidence="1">
    <location>
        <begin position="254"/>
        <end position="407"/>
    </location>
</feature>
<feature type="compositionally biased region" description="Basic and acidic residues" evidence="2">
    <location>
        <begin position="56"/>
        <end position="66"/>
    </location>
</feature>
<evidence type="ECO:0000256" key="2">
    <source>
        <dbReference type="SAM" id="MobiDB-lite"/>
    </source>
</evidence>
<protein>
    <submittedName>
        <fullName evidence="3">Extensin-like protein</fullName>
    </submittedName>
</protein>
<keyword evidence="4" id="KW-1185">Reference proteome</keyword>
<feature type="region of interest" description="Disordered" evidence="2">
    <location>
        <begin position="1"/>
        <end position="75"/>
    </location>
</feature>
<dbReference type="Proteomes" id="UP000518300">
    <property type="component" value="Unassembled WGS sequence"/>
</dbReference>
<dbReference type="RefSeq" id="WP_169352035.1">
    <property type="nucleotide sequence ID" value="NZ_JABBJJ010000494.1"/>
</dbReference>
<keyword evidence="1" id="KW-0175">Coiled coil</keyword>
<evidence type="ECO:0000313" key="3">
    <source>
        <dbReference type="EMBL" id="NMO22918.1"/>
    </source>
</evidence>
<gene>
    <name evidence="3" type="ORF">HG543_49880</name>
</gene>
<accession>A0A848LXM2</accession>
<feature type="compositionally biased region" description="Low complexity" evidence="2">
    <location>
        <begin position="183"/>
        <end position="193"/>
    </location>
</feature>
<evidence type="ECO:0000313" key="4">
    <source>
        <dbReference type="Proteomes" id="UP000518300"/>
    </source>
</evidence>
<feature type="region of interest" description="Disordered" evidence="2">
    <location>
        <begin position="183"/>
        <end position="205"/>
    </location>
</feature>
<dbReference type="AlphaFoldDB" id="A0A848LXM2"/>
<feature type="compositionally biased region" description="Basic and acidic residues" evidence="2">
    <location>
        <begin position="195"/>
        <end position="205"/>
    </location>
</feature>
<proteinExistence type="predicted"/>
<organism evidence="3 4">
    <name type="scientific">Pyxidicoccus fallax</name>
    <dbReference type="NCBI Taxonomy" id="394095"/>
    <lineage>
        <taxon>Bacteria</taxon>
        <taxon>Pseudomonadati</taxon>
        <taxon>Myxococcota</taxon>
        <taxon>Myxococcia</taxon>
        <taxon>Myxococcales</taxon>
        <taxon>Cystobacterineae</taxon>
        <taxon>Myxococcaceae</taxon>
        <taxon>Pyxidicoccus</taxon>
    </lineage>
</organism>
<comment type="caution">
    <text evidence="3">The sequence shown here is derived from an EMBL/GenBank/DDBJ whole genome shotgun (WGS) entry which is preliminary data.</text>
</comment>
<name>A0A848LXM2_9BACT</name>
<reference evidence="3 4" key="1">
    <citation type="submission" date="2020-04" db="EMBL/GenBank/DDBJ databases">
        <title>Draft genome of Pyxidicoccus fallax type strain.</title>
        <authorList>
            <person name="Whitworth D.E."/>
        </authorList>
    </citation>
    <scope>NUCLEOTIDE SEQUENCE [LARGE SCALE GENOMIC DNA]</scope>
    <source>
        <strain evidence="3 4">DSM 14698</strain>
    </source>
</reference>
<dbReference type="EMBL" id="JABBJJ010000494">
    <property type="protein sequence ID" value="NMO22918.1"/>
    <property type="molecule type" value="Genomic_DNA"/>
</dbReference>
<evidence type="ECO:0000256" key="1">
    <source>
        <dbReference type="SAM" id="Coils"/>
    </source>
</evidence>